<dbReference type="SUPFAM" id="SSF53850">
    <property type="entry name" value="Periplasmic binding protein-like II"/>
    <property type="match status" value="1"/>
</dbReference>
<dbReference type="InterPro" id="IPR027024">
    <property type="entry name" value="UCP027386_ABC_sbc_TM0202"/>
</dbReference>
<reference evidence="3 4" key="1">
    <citation type="submission" date="2015-01" db="EMBL/GenBank/DDBJ databases">
        <authorList>
            <person name="Aslett A.Martin."/>
            <person name="De Silva Nishadi"/>
        </authorList>
    </citation>
    <scope>NUCLEOTIDE SEQUENCE [LARGE SCALE GENOMIC DNA]</scope>
    <source>
        <strain evidence="3 4">R28058</strain>
    </source>
</reference>
<dbReference type="EMBL" id="CEKZ01000028">
    <property type="protein sequence ID" value="CEP41973.1"/>
    <property type="molecule type" value="Genomic_DNA"/>
</dbReference>
<dbReference type="RefSeq" id="WP_055343306.1">
    <property type="nucleotide sequence ID" value="NZ_CEKZ01000028.1"/>
</dbReference>
<dbReference type="Gene3D" id="3.40.190.10">
    <property type="entry name" value="Periplasmic binding protein-like II"/>
    <property type="match status" value="2"/>
</dbReference>
<evidence type="ECO:0000256" key="1">
    <source>
        <dbReference type="SAM" id="SignalP"/>
    </source>
</evidence>
<evidence type="ECO:0000259" key="2">
    <source>
        <dbReference type="Pfam" id="PF09084"/>
    </source>
</evidence>
<sequence length="324" mass="35833">MKKRIIKILILAICIACLSGCSSKENLKEDVSVKVSMPDGLPSIALSKLAFENKNIKDGYNVNYNIEKTPDNLSTTVMKGEADIAVVPSNMAAIAYNKTKNYEIAGTTGLGSFYLVSNDDIGGFKDLKGKEVVSTGKGLTPDITNKFIIKSNGLNEKDINFTYVNSANELVPMIISKKANTAIVPEPALTALKIKNPEIKVVKSLNEEYKNITKSDYGYPQATIIVKSDFAKNNKEFVNLFLEGVKESIIFVNSNPDKAGEYCEKIGVRTKKEVINKSIENANLQFIGVEESIKDYKDYYKILSEYDVKSIGGKIPDEKVFYKK</sequence>
<dbReference type="Pfam" id="PF09084">
    <property type="entry name" value="NMT1"/>
    <property type="match status" value="1"/>
</dbReference>
<dbReference type="OrthoDB" id="9814375at2"/>
<dbReference type="PIRSF" id="PIRSF027386">
    <property type="entry name" value="UCP027386_ABC_sbc_TM0202"/>
    <property type="match status" value="1"/>
</dbReference>
<dbReference type="AlphaFoldDB" id="A0A0C7LFQ6"/>
<organism evidence="3 4">
    <name type="scientific">Paraclostridium sordellii</name>
    <name type="common">Clostridium sordellii</name>
    <dbReference type="NCBI Taxonomy" id="1505"/>
    <lineage>
        <taxon>Bacteria</taxon>
        <taxon>Bacillati</taxon>
        <taxon>Bacillota</taxon>
        <taxon>Clostridia</taxon>
        <taxon>Peptostreptococcales</taxon>
        <taxon>Peptostreptococcaceae</taxon>
        <taxon>Paraclostridium</taxon>
    </lineage>
</organism>
<feature type="signal peptide" evidence="1">
    <location>
        <begin position="1"/>
        <end position="24"/>
    </location>
</feature>
<gene>
    <name evidence="3" type="ORF">R28058_33291</name>
</gene>
<feature type="domain" description="SsuA/THI5-like" evidence="2">
    <location>
        <begin position="59"/>
        <end position="259"/>
    </location>
</feature>
<dbReference type="PANTHER" id="PTHR30024">
    <property type="entry name" value="ALIPHATIC SULFONATES-BINDING PROTEIN-RELATED"/>
    <property type="match status" value="1"/>
</dbReference>
<dbReference type="Proteomes" id="UP000049127">
    <property type="component" value="Unassembled WGS sequence"/>
</dbReference>
<evidence type="ECO:0000313" key="3">
    <source>
        <dbReference type="EMBL" id="CEP41973.1"/>
    </source>
</evidence>
<dbReference type="PANTHER" id="PTHR30024:SF46">
    <property type="entry name" value="ABC TRANSPORTER, SUBSTRATE-BINDING LIPOPROTEIN"/>
    <property type="match status" value="1"/>
</dbReference>
<protein>
    <submittedName>
        <fullName evidence="3">ABC transporter nitrate/sulfonate/taurine extracellular solute-binding protein</fullName>
    </submittedName>
</protein>
<evidence type="ECO:0000313" key="4">
    <source>
        <dbReference type="Proteomes" id="UP000049127"/>
    </source>
</evidence>
<name>A0A0C7LFQ6_PARSO</name>
<accession>A0A0C7LFQ6</accession>
<feature type="chain" id="PRO_5002201806" evidence="1">
    <location>
        <begin position="25"/>
        <end position="324"/>
    </location>
</feature>
<keyword evidence="1" id="KW-0732">Signal</keyword>
<dbReference type="InterPro" id="IPR015168">
    <property type="entry name" value="SsuA/THI5"/>
</dbReference>
<proteinExistence type="predicted"/>